<dbReference type="InterPro" id="IPR002110">
    <property type="entry name" value="Ankyrin_rpt"/>
</dbReference>
<dbReference type="SMART" id="SM00248">
    <property type="entry name" value="ANK"/>
    <property type="match status" value="3"/>
</dbReference>
<evidence type="ECO:0000313" key="5">
    <source>
        <dbReference type="EMBL" id="PRW50750.1"/>
    </source>
</evidence>
<dbReference type="STRING" id="3076.A0A2P6TN38"/>
<dbReference type="PANTHER" id="PTHR24198">
    <property type="entry name" value="ANKYRIN REPEAT AND PROTEIN KINASE DOMAIN-CONTAINING PROTEIN"/>
    <property type="match status" value="1"/>
</dbReference>
<evidence type="ECO:0000313" key="6">
    <source>
        <dbReference type="Proteomes" id="UP000239899"/>
    </source>
</evidence>
<keyword evidence="6" id="KW-1185">Reference proteome</keyword>
<feature type="region of interest" description="Disordered" evidence="4">
    <location>
        <begin position="500"/>
        <end position="533"/>
    </location>
</feature>
<gene>
    <name evidence="5" type="ORF">C2E21_5698</name>
</gene>
<dbReference type="GO" id="GO:0005737">
    <property type="term" value="C:cytoplasm"/>
    <property type="evidence" value="ECO:0007669"/>
    <property type="project" value="TreeGrafter"/>
</dbReference>
<feature type="repeat" description="ANK" evidence="3">
    <location>
        <begin position="109"/>
        <end position="135"/>
    </location>
</feature>
<dbReference type="Pfam" id="PF12796">
    <property type="entry name" value="Ank_2"/>
    <property type="match status" value="2"/>
</dbReference>
<protein>
    <submittedName>
        <fullName evidence="5">Ankyrin repeat</fullName>
    </submittedName>
</protein>
<reference evidence="5 6" key="1">
    <citation type="journal article" date="2018" name="Plant J.">
        <title>Genome sequences of Chlorella sorokiniana UTEX 1602 and Micractinium conductrix SAG 241.80: implications to maltose excretion by a green alga.</title>
        <authorList>
            <person name="Arriola M.B."/>
            <person name="Velmurugan N."/>
            <person name="Zhang Y."/>
            <person name="Plunkett M.H."/>
            <person name="Hondzo H."/>
            <person name="Barney B.M."/>
        </authorList>
    </citation>
    <scope>NUCLEOTIDE SEQUENCE [LARGE SCALE GENOMIC DNA]</scope>
    <source>
        <strain evidence="6">UTEX 1602</strain>
    </source>
</reference>
<accession>A0A2P6TN38</accession>
<dbReference type="OrthoDB" id="511833at2759"/>
<feature type="repeat" description="ANK" evidence="3">
    <location>
        <begin position="75"/>
        <end position="107"/>
    </location>
</feature>
<dbReference type="PROSITE" id="PS50088">
    <property type="entry name" value="ANK_REPEAT"/>
    <property type="match status" value="3"/>
</dbReference>
<keyword evidence="1" id="KW-0677">Repeat</keyword>
<feature type="compositionally biased region" description="Low complexity" evidence="4">
    <location>
        <begin position="506"/>
        <end position="520"/>
    </location>
</feature>
<dbReference type="InterPro" id="IPR036770">
    <property type="entry name" value="Ankyrin_rpt-contain_sf"/>
</dbReference>
<dbReference type="SUPFAM" id="SSF54695">
    <property type="entry name" value="POZ domain"/>
    <property type="match status" value="1"/>
</dbReference>
<dbReference type="PROSITE" id="PS50297">
    <property type="entry name" value="ANK_REP_REGION"/>
    <property type="match status" value="3"/>
</dbReference>
<dbReference type="EMBL" id="LHPG02000010">
    <property type="protein sequence ID" value="PRW50750.1"/>
    <property type="molecule type" value="Genomic_DNA"/>
</dbReference>
<dbReference type="InterPro" id="IPR011333">
    <property type="entry name" value="SKP1/BTB/POZ_sf"/>
</dbReference>
<dbReference type="SUPFAM" id="SSF48403">
    <property type="entry name" value="Ankyrin repeat"/>
    <property type="match status" value="1"/>
</dbReference>
<evidence type="ECO:0000256" key="3">
    <source>
        <dbReference type="PROSITE-ProRule" id="PRU00023"/>
    </source>
</evidence>
<organism evidence="5 6">
    <name type="scientific">Chlorella sorokiniana</name>
    <name type="common">Freshwater green alga</name>
    <dbReference type="NCBI Taxonomy" id="3076"/>
    <lineage>
        <taxon>Eukaryota</taxon>
        <taxon>Viridiplantae</taxon>
        <taxon>Chlorophyta</taxon>
        <taxon>core chlorophytes</taxon>
        <taxon>Trebouxiophyceae</taxon>
        <taxon>Chlorellales</taxon>
        <taxon>Chlorellaceae</taxon>
        <taxon>Chlorella clade</taxon>
        <taxon>Chlorella</taxon>
    </lineage>
</organism>
<keyword evidence="2 3" id="KW-0040">ANK repeat</keyword>
<comment type="caution">
    <text evidence="5">The sequence shown here is derived from an EMBL/GenBank/DDBJ whole genome shotgun (WGS) entry which is preliminary data.</text>
</comment>
<dbReference type="Proteomes" id="UP000239899">
    <property type="component" value="Unassembled WGS sequence"/>
</dbReference>
<proteinExistence type="predicted"/>
<feature type="repeat" description="ANK" evidence="3">
    <location>
        <begin position="149"/>
        <end position="181"/>
    </location>
</feature>
<dbReference type="Gene3D" id="3.30.710.10">
    <property type="entry name" value="Potassium Channel Kv1.1, Chain A"/>
    <property type="match status" value="1"/>
</dbReference>
<dbReference type="AlphaFoldDB" id="A0A2P6TN38"/>
<evidence type="ECO:0000256" key="4">
    <source>
        <dbReference type="SAM" id="MobiDB-lite"/>
    </source>
</evidence>
<evidence type="ECO:0000256" key="1">
    <source>
        <dbReference type="ARBA" id="ARBA00022737"/>
    </source>
</evidence>
<dbReference type="PANTHER" id="PTHR24198:SF165">
    <property type="entry name" value="ANKYRIN REPEAT-CONTAINING PROTEIN-RELATED"/>
    <property type="match status" value="1"/>
</dbReference>
<dbReference type="Gene3D" id="1.25.40.20">
    <property type="entry name" value="Ankyrin repeat-containing domain"/>
    <property type="match status" value="2"/>
</dbReference>
<sequence length="533" mass="56472">MLPELAAVSCSLAAVQPGSTVLDPFLEQRDLHYKHVRGACKGAAIDVWRAAWLGDTAAIAEYAAAGGDVNAQDRKGQSALQFAAGYGREAAVQLLLQLGADPSAAGGRSGMAALHRAAARNHARALSALLAAGADCWQRSAAGQLSDAAGLSPLHLAAQWGMAGVAQLLLEAGADPNQLSACEQQLTPAHLAARWGHAAVLRDSRAGGHRAHVERCRIAAMPGTSHLPPFESYNDDDPVAFYLSENVRTELEEGADAVFLCEGRALPVHSAVLSVASGALRDFFDAKQQANGNGNGVHHSLASAAHLGSSYHLSSNGVHLQVACADTLPAGSDSERSLEGFTLKRLAHFLRFTYHPDEVGRVDYLLPGAARTLSACARLAHRLRMEVLLERLDLRMESAVGARQMTLQRLMDWTQVAEECGLKRLRIKCIREICVTLSRGKKGVGPRTVSSQNLQGALAPVPAPSDNMYTAVHDVALLKDLSVKAKLSIMATLLASLRRQPGDPSELVPPESALAAALPAMPLPPSPELEIEQ</sequence>
<evidence type="ECO:0000256" key="2">
    <source>
        <dbReference type="ARBA" id="ARBA00023043"/>
    </source>
</evidence>
<name>A0A2P6TN38_CHLSO</name>